<evidence type="ECO:0000256" key="1">
    <source>
        <dbReference type="SAM" id="SignalP"/>
    </source>
</evidence>
<sequence>MKRIPTLLAGLLLAVGLASTDSAAAEERTPIHFGAIGWESGALTTEILRLIVEHGFGYPTDTLPGSTVSMEVALARNDLQVIAEEWAGRSPAWVKAEQAGQVFALGDTVKNAEEGWWVPAYVIKGDPARNLKPLAPDLRSVEDLKRYPQVFRDPETPEKGRFLNSPSGWTSETVNSQKLKAYGLDTLYNNFRSGSGAALDAEIGSAIRRGQPVLFYYWSPTPLMGRYDLVRLEEPPFDAAAWATLTDAKNPHPKGSRSLPAKLSIGVSASFREHYPNLVAVFEKVELPIDRLNKALAHMSETRQTPRDAALMFLRDNPAVWKAWLPAEAAAKVEGAL</sequence>
<dbReference type="GO" id="GO:0043190">
    <property type="term" value="C:ATP-binding cassette (ABC) transporter complex"/>
    <property type="evidence" value="ECO:0007669"/>
    <property type="project" value="InterPro"/>
</dbReference>
<dbReference type="RefSeq" id="WP_070091188.1">
    <property type="nucleotide sequence ID" value="NZ_CP016634.1"/>
</dbReference>
<feature type="signal peptide" evidence="1">
    <location>
        <begin position="1"/>
        <end position="24"/>
    </location>
</feature>
<evidence type="ECO:0000259" key="2">
    <source>
        <dbReference type="Pfam" id="PF04069"/>
    </source>
</evidence>
<dbReference type="SUPFAM" id="SSF53850">
    <property type="entry name" value="Periplasmic binding protein-like II"/>
    <property type="match status" value="1"/>
</dbReference>
<dbReference type="Gene3D" id="3.40.190.100">
    <property type="entry name" value="Glycine betaine-binding periplasmic protein, domain 2"/>
    <property type="match status" value="1"/>
</dbReference>
<accession>A0A1B2F5D7</accession>
<dbReference type="EMBL" id="CP016634">
    <property type="protein sequence ID" value="ANY87394.1"/>
    <property type="molecule type" value="Genomic_DNA"/>
</dbReference>
<keyword evidence="1" id="KW-0732">Signal</keyword>
<organism evidence="3">
    <name type="scientific">Pseudomonas putida</name>
    <name type="common">Arthrobacter siderocapsulatus</name>
    <dbReference type="NCBI Taxonomy" id="303"/>
    <lineage>
        <taxon>Bacteria</taxon>
        <taxon>Pseudomonadati</taxon>
        <taxon>Pseudomonadota</taxon>
        <taxon>Gammaproteobacteria</taxon>
        <taxon>Pseudomonadales</taxon>
        <taxon>Pseudomonadaceae</taxon>
        <taxon>Pseudomonas</taxon>
    </lineage>
</organism>
<gene>
    <name evidence="3" type="ORF">IEC33019_1833</name>
</gene>
<feature type="chain" id="PRO_5008536569" evidence="1">
    <location>
        <begin position="25"/>
        <end position="337"/>
    </location>
</feature>
<dbReference type="InterPro" id="IPR007210">
    <property type="entry name" value="ABC_Gly_betaine_transp_sub-bd"/>
</dbReference>
<dbReference type="AlphaFoldDB" id="A0A1B2F5D7"/>
<name>A0A1B2F5D7_PSEPU</name>
<dbReference type="CDD" id="cd13641">
    <property type="entry name" value="PBP2_HisX_like"/>
    <property type="match status" value="1"/>
</dbReference>
<dbReference type="GO" id="GO:0022857">
    <property type="term" value="F:transmembrane transporter activity"/>
    <property type="evidence" value="ECO:0007669"/>
    <property type="project" value="InterPro"/>
</dbReference>
<feature type="domain" description="ABC-type glycine betaine transport system substrate-binding" evidence="2">
    <location>
        <begin position="30"/>
        <end position="315"/>
    </location>
</feature>
<reference evidence="3" key="1">
    <citation type="submission" date="2016-07" db="EMBL/GenBank/DDBJ databases">
        <title>New class B carbapenemase carried by novel plasmid in Pseudomonas putida enviromental strain in eastern Amazonia.</title>
        <authorList>
            <person name="Souza C.O."/>
            <person name="Lima K.V."/>
            <person name="Brasiliense D.M."/>
            <person name="Perez-Chaparro P.J."/>
            <person name="Mamizuka E.M."/>
            <person name="Lima M.O."/>
            <person name="Lima L.N."/>
            <person name="McCulloch J.A."/>
        </authorList>
    </citation>
    <scope>NUCLEOTIDE SEQUENCE [LARGE SCALE GENOMIC DNA]</scope>
    <source>
        <strain evidence="3">IEC33019</strain>
    </source>
</reference>
<proteinExistence type="predicted"/>
<dbReference type="Pfam" id="PF04069">
    <property type="entry name" value="OpuAC"/>
    <property type="match status" value="1"/>
</dbReference>
<dbReference type="Gene3D" id="3.40.190.10">
    <property type="entry name" value="Periplasmic binding protein-like II"/>
    <property type="match status" value="1"/>
</dbReference>
<evidence type="ECO:0000313" key="3">
    <source>
        <dbReference type="EMBL" id="ANY87394.1"/>
    </source>
</evidence>
<protein>
    <submittedName>
        <fullName evidence="3">Glycine betaine transporter periplasmic subunit</fullName>
    </submittedName>
</protein>